<evidence type="ECO:0000256" key="1">
    <source>
        <dbReference type="SAM" id="MobiDB-lite"/>
    </source>
</evidence>
<feature type="region of interest" description="Disordered" evidence="1">
    <location>
        <begin position="751"/>
        <end position="771"/>
    </location>
</feature>
<feature type="region of interest" description="Disordered" evidence="1">
    <location>
        <begin position="574"/>
        <end position="613"/>
    </location>
</feature>
<dbReference type="Proteomes" id="UP001202674">
    <property type="component" value="Unassembled WGS sequence"/>
</dbReference>
<gene>
    <name evidence="2" type="ORF">AArcSt11_14925</name>
</gene>
<name>A0AAE3FTQ3_9EURY</name>
<dbReference type="RefSeq" id="WP_250598255.1">
    <property type="nucleotide sequence ID" value="NZ_JAKRVY010000010.1"/>
</dbReference>
<accession>A0AAE3FTQ3</accession>
<organism evidence="2 3">
    <name type="scientific">Natranaeroarchaeum aerophilus</name>
    <dbReference type="NCBI Taxonomy" id="2917711"/>
    <lineage>
        <taxon>Archaea</taxon>
        <taxon>Methanobacteriati</taxon>
        <taxon>Methanobacteriota</taxon>
        <taxon>Stenosarchaea group</taxon>
        <taxon>Halobacteria</taxon>
        <taxon>Halobacteriales</taxon>
        <taxon>Natronoarchaeaceae</taxon>
        <taxon>Natranaeroarchaeum</taxon>
    </lineage>
</organism>
<feature type="compositionally biased region" description="Basic and acidic residues" evidence="1">
    <location>
        <begin position="131"/>
        <end position="140"/>
    </location>
</feature>
<feature type="region of interest" description="Disordered" evidence="1">
    <location>
        <begin position="128"/>
        <end position="152"/>
    </location>
</feature>
<evidence type="ECO:0000313" key="3">
    <source>
        <dbReference type="Proteomes" id="UP001202674"/>
    </source>
</evidence>
<dbReference type="EMBL" id="JAKRVY010000010">
    <property type="protein sequence ID" value="MCL9814950.1"/>
    <property type="molecule type" value="Genomic_DNA"/>
</dbReference>
<evidence type="ECO:0000313" key="2">
    <source>
        <dbReference type="EMBL" id="MCL9814950.1"/>
    </source>
</evidence>
<comment type="caution">
    <text evidence="2">The sequence shown here is derived from an EMBL/GenBank/DDBJ whole genome shotgun (WGS) entry which is preliminary data.</text>
</comment>
<feature type="region of interest" description="Disordered" evidence="1">
    <location>
        <begin position="510"/>
        <end position="549"/>
    </location>
</feature>
<reference evidence="2 3" key="1">
    <citation type="journal article" date="2022" name="Syst. Appl. Microbiol.">
        <title>Natronocalculus amylovorans gen. nov., sp. nov., and Natranaeroarchaeum aerophilus sp. nov., dominant culturable amylolytic natronoarchaea from hypersaline soda lakes in southwestern Siberia.</title>
        <authorList>
            <person name="Sorokin D.Y."/>
            <person name="Elcheninov A.G."/>
            <person name="Khizhniak T.V."/>
            <person name="Koenen M."/>
            <person name="Bale N.J."/>
            <person name="Damste J.S.S."/>
            <person name="Kublanov I.V."/>
        </authorList>
    </citation>
    <scope>NUCLEOTIDE SEQUENCE [LARGE SCALE GENOMIC DNA]</scope>
    <source>
        <strain evidence="2 3">AArc-St1-1</strain>
    </source>
</reference>
<feature type="compositionally biased region" description="Basic and acidic residues" evidence="1">
    <location>
        <begin position="578"/>
        <end position="587"/>
    </location>
</feature>
<feature type="compositionally biased region" description="Polar residues" evidence="1">
    <location>
        <begin position="593"/>
        <end position="613"/>
    </location>
</feature>
<feature type="compositionally biased region" description="Polar residues" evidence="1">
    <location>
        <begin position="755"/>
        <end position="765"/>
    </location>
</feature>
<feature type="compositionally biased region" description="Polar residues" evidence="1">
    <location>
        <begin position="525"/>
        <end position="534"/>
    </location>
</feature>
<dbReference type="AlphaFoldDB" id="A0AAE3FTQ3"/>
<proteinExistence type="predicted"/>
<keyword evidence="3" id="KW-1185">Reference proteome</keyword>
<sequence>MSVDGDQLVTGEQPLEGEYQLAGADAVAADSVRWYAGDEVVGAGTETTVEWAPGIHEFYATVDLDGESHRATFPDGDEVIADPAPEIELDVERNGNHVSGTAVAADEFGSLDTVSVYVGDDEIASTTLDQGTDRSQHEETFSATLPDDGSETPIRAVAMDDREQVATDSTQQGRPELVSAEFVNTPVDSYHERIDEERYTAVHEMVIDLNGADPDDVKKQLSVEHNEIVLLLENISSEYAVAHDQLVVQSSWAREDPGQSPITIDAPFITEQTDSFWVEHSPPEVHVDIVDPGQDSHDRGYKLRVDPSRSFDPDGSELSFRVGDRDRLYHSTDEIGIEFDDVPTLVATDREGYSTSYELDLYDFYAPEIESVSEVSEGPYASGDQVLFDVQTEGYQIAAPEYDLNTRLKIENGQGSVQFWRVVDPDPSVDDTNDAARQDALKYYTGRVAVEIDSFADGEYPRLRVSNTASQDGSSMRHQIPEIEGIMPEPKSVEVADVEYTVEGFMSERTATSPNERVSLERSGYQVSDSSTETDTVELEERHTDTTYSTETRTFNRESARNGFVSTRVAWTEAGTDTESRTTRETEWVESMGDSSGRYTGETRQVSKYPPQVSSPTTVTEYKFAVTARETVDLYVAENQTEDTTTSWVSVGETTNVGSAYRRANSNHDIRVASTTETTTWELSKLVHDTKTVDSYDDPTRVQETSGTVSGNMIEQLPADSARTMRRSKIDEFSVDASVSGLRSESALIEAATDPESSLDPNCSSEYEGVC</sequence>
<protein>
    <submittedName>
        <fullName evidence="2">Uncharacterized protein</fullName>
    </submittedName>
</protein>